<keyword evidence="4 6" id="KW-1133">Transmembrane helix</keyword>
<dbReference type="SUPFAM" id="SSF103473">
    <property type="entry name" value="MFS general substrate transporter"/>
    <property type="match status" value="1"/>
</dbReference>
<sequence length="618" mass="66899">MLEASPEATAAIGDIKASAPSIWEQRPKQYKSVLWSVCGFILWMELAERLSYYGINQGLKNFMQAKLGWSAVSANSLKSTWTSLVYMSPLLGAYIADEKWGRYPTITVFGLVYLVGDVLLAAAAHPSVLAHHDSAQALFILGLFGFIGLGTGAIKSNVITLGADQFNPADAAETAQKVTFFSYFYWCINFGAAFAYGYLASLSVHGSAAIPAEYGYFACFSICACVMAIALASLQLGYSRYIKLPPSSRAMTRVVSVLRRQATVNRAARMVVMGTSSFLGSFLLNCLAAALPSLRLVLSVAAGLTSLAGIVLWAIFGQESIASPSSSKTVQKKLSDATDDDDISDIQQVVRILPFAAFTIVWGCVSDQIDANFQSITQQCDLRLSATTQLPGAVLGIFDPLAIMLLIPLLDHVVYPAYERTFQKLPSAFGKVAAGLVVSTVLMVYVGGFEMVRRASGPLLTGDNDDVLRDQGSGSPMNRLHWAWNIPQYVGVALCECLINVTAYDVFYSQVPLSLKSTAQAINLFTFSMGSNITSIFTLAFGQYIPDDLNHGHLEYMFFAVGALSALNVVSYVTVMRRMQFGMTNSSGYDHVDAADDWQSFSSDENTADDDDTDVGQT</sequence>
<dbReference type="EMBL" id="VJMH01007047">
    <property type="protein sequence ID" value="KAF0685824.1"/>
    <property type="molecule type" value="Genomic_DNA"/>
</dbReference>
<feature type="transmembrane region" description="Helical" evidence="6">
    <location>
        <begin position="524"/>
        <end position="544"/>
    </location>
</feature>
<organism evidence="8 9">
    <name type="scientific">Aphanomyces stellatus</name>
    <dbReference type="NCBI Taxonomy" id="120398"/>
    <lineage>
        <taxon>Eukaryota</taxon>
        <taxon>Sar</taxon>
        <taxon>Stramenopiles</taxon>
        <taxon>Oomycota</taxon>
        <taxon>Saprolegniomycetes</taxon>
        <taxon>Saprolegniales</taxon>
        <taxon>Verrucalvaceae</taxon>
        <taxon>Aphanomyces</taxon>
    </lineage>
</organism>
<dbReference type="InterPro" id="IPR036259">
    <property type="entry name" value="MFS_trans_sf"/>
</dbReference>
<evidence type="ECO:0000313" key="8">
    <source>
        <dbReference type="EMBL" id="VFT99009.1"/>
    </source>
</evidence>
<feature type="transmembrane region" description="Helical" evidence="6">
    <location>
        <begin position="296"/>
        <end position="316"/>
    </location>
</feature>
<evidence type="ECO:0000256" key="4">
    <source>
        <dbReference type="ARBA" id="ARBA00022989"/>
    </source>
</evidence>
<feature type="transmembrane region" description="Helical" evidence="6">
    <location>
        <begin position="214"/>
        <end position="234"/>
    </location>
</feature>
<dbReference type="EMBL" id="CAADRA010007073">
    <property type="protein sequence ID" value="VFT99009.1"/>
    <property type="molecule type" value="Genomic_DNA"/>
</dbReference>
<comment type="subcellular location">
    <subcellularLocation>
        <location evidence="1">Membrane</location>
        <topology evidence="1">Multi-pass membrane protein</topology>
    </subcellularLocation>
</comment>
<accession>A0A485LK11</accession>
<evidence type="ECO:0000256" key="3">
    <source>
        <dbReference type="ARBA" id="ARBA00022692"/>
    </source>
</evidence>
<dbReference type="AlphaFoldDB" id="A0A485LK11"/>
<feature type="transmembrane region" description="Helical" evidence="6">
    <location>
        <begin position="427"/>
        <end position="446"/>
    </location>
</feature>
<dbReference type="GO" id="GO:0022857">
    <property type="term" value="F:transmembrane transporter activity"/>
    <property type="evidence" value="ECO:0007669"/>
    <property type="project" value="InterPro"/>
</dbReference>
<feature type="transmembrane region" description="Helical" evidence="6">
    <location>
        <begin position="556"/>
        <end position="575"/>
    </location>
</feature>
<feature type="transmembrane region" description="Helical" evidence="6">
    <location>
        <begin position="393"/>
        <end position="415"/>
    </location>
</feature>
<protein>
    <submittedName>
        <fullName evidence="8">Aste57867_22346 protein</fullName>
    </submittedName>
</protein>
<keyword evidence="5 6" id="KW-0472">Membrane</keyword>
<evidence type="ECO:0000256" key="1">
    <source>
        <dbReference type="ARBA" id="ARBA00004141"/>
    </source>
</evidence>
<name>A0A485LK11_9STRA</name>
<evidence type="ECO:0000313" key="7">
    <source>
        <dbReference type="EMBL" id="KAF0685824.1"/>
    </source>
</evidence>
<evidence type="ECO:0000313" key="9">
    <source>
        <dbReference type="Proteomes" id="UP000332933"/>
    </source>
</evidence>
<feature type="transmembrane region" description="Helical" evidence="6">
    <location>
        <begin position="183"/>
        <end position="202"/>
    </location>
</feature>
<comment type="similarity">
    <text evidence="2">Belongs to the major facilitator superfamily. Proton-dependent oligopeptide transporter (POT/PTR) (TC 2.A.17) family.</text>
</comment>
<keyword evidence="9" id="KW-1185">Reference proteome</keyword>
<gene>
    <name evidence="8" type="primary">Aste57867_22346</name>
    <name evidence="7" type="ORF">As57867_022276</name>
    <name evidence="8" type="ORF">ASTE57867_22346</name>
</gene>
<feature type="transmembrane region" description="Helical" evidence="6">
    <location>
        <begin position="135"/>
        <end position="154"/>
    </location>
</feature>
<evidence type="ECO:0000256" key="2">
    <source>
        <dbReference type="ARBA" id="ARBA00005982"/>
    </source>
</evidence>
<reference evidence="7" key="2">
    <citation type="submission" date="2019-06" db="EMBL/GenBank/DDBJ databases">
        <title>Genomics analysis of Aphanomyces spp. identifies a new class of oomycete effector associated with host adaptation.</title>
        <authorList>
            <person name="Gaulin E."/>
        </authorList>
    </citation>
    <scope>NUCLEOTIDE SEQUENCE</scope>
    <source>
        <strain evidence="7">CBS 578.67</strain>
    </source>
</reference>
<dbReference type="PANTHER" id="PTHR11654">
    <property type="entry name" value="OLIGOPEPTIDE TRANSPORTER-RELATED"/>
    <property type="match status" value="1"/>
</dbReference>
<keyword evidence="3 6" id="KW-0812">Transmembrane</keyword>
<dbReference type="GO" id="GO:0016020">
    <property type="term" value="C:membrane"/>
    <property type="evidence" value="ECO:0007669"/>
    <property type="project" value="UniProtKB-SubCell"/>
</dbReference>
<dbReference type="InterPro" id="IPR000109">
    <property type="entry name" value="POT_fam"/>
</dbReference>
<evidence type="ECO:0000256" key="6">
    <source>
        <dbReference type="SAM" id="Phobius"/>
    </source>
</evidence>
<feature type="transmembrane region" description="Helical" evidence="6">
    <location>
        <begin position="103"/>
        <end position="123"/>
    </location>
</feature>
<dbReference type="Gene3D" id="1.20.1250.20">
    <property type="entry name" value="MFS general substrate transporter like domains"/>
    <property type="match status" value="1"/>
</dbReference>
<dbReference type="OrthoDB" id="8904098at2759"/>
<proteinExistence type="inferred from homology"/>
<dbReference type="Pfam" id="PF00854">
    <property type="entry name" value="PTR2"/>
    <property type="match status" value="1"/>
</dbReference>
<feature type="transmembrane region" description="Helical" evidence="6">
    <location>
        <begin position="267"/>
        <end position="290"/>
    </location>
</feature>
<evidence type="ECO:0000256" key="5">
    <source>
        <dbReference type="ARBA" id="ARBA00023136"/>
    </source>
</evidence>
<dbReference type="Proteomes" id="UP000332933">
    <property type="component" value="Unassembled WGS sequence"/>
</dbReference>
<reference evidence="8 9" key="1">
    <citation type="submission" date="2019-03" db="EMBL/GenBank/DDBJ databases">
        <authorList>
            <person name="Gaulin E."/>
            <person name="Dumas B."/>
        </authorList>
    </citation>
    <scope>NUCLEOTIDE SEQUENCE [LARGE SCALE GENOMIC DNA]</scope>
    <source>
        <strain evidence="8">CBS 568.67</strain>
    </source>
</reference>